<dbReference type="SMART" id="SM00156">
    <property type="entry name" value="PP2Ac"/>
    <property type="match status" value="1"/>
</dbReference>
<evidence type="ECO:0000256" key="5">
    <source>
        <dbReference type="ARBA" id="ARBA00023211"/>
    </source>
</evidence>
<dbReference type="PANTHER" id="PTHR11668">
    <property type="entry name" value="SERINE/THREONINE PROTEIN PHOSPHATASE"/>
    <property type="match status" value="1"/>
</dbReference>
<dbReference type="KEGG" id="tva:4747801"/>
<dbReference type="GO" id="GO:0005634">
    <property type="term" value="C:nucleus"/>
    <property type="evidence" value="ECO:0000318"/>
    <property type="project" value="GO_Central"/>
</dbReference>
<dbReference type="InterPro" id="IPR004843">
    <property type="entry name" value="Calcineurin-like_PHP"/>
</dbReference>
<dbReference type="Gene3D" id="3.60.21.10">
    <property type="match status" value="1"/>
</dbReference>
<evidence type="ECO:0000256" key="7">
    <source>
        <dbReference type="ARBA" id="ARBA00048336"/>
    </source>
</evidence>
<comment type="similarity">
    <text evidence="8">Belongs to the PPP phosphatase family.</text>
</comment>
<dbReference type="CDD" id="cd00144">
    <property type="entry name" value="MPP_PPP_family"/>
    <property type="match status" value="1"/>
</dbReference>
<keyword evidence="2" id="KW-0479">Metal-binding</keyword>
<keyword evidence="5" id="KW-0464">Manganese</keyword>
<dbReference type="STRING" id="5722.A2FYA0"/>
<dbReference type="VEuPathDB" id="TrichDB:TVAG_078340"/>
<evidence type="ECO:0000256" key="4">
    <source>
        <dbReference type="ARBA" id="ARBA00022912"/>
    </source>
</evidence>
<evidence type="ECO:0000313" key="10">
    <source>
        <dbReference type="EMBL" id="EAX90122.1"/>
    </source>
</evidence>
<evidence type="ECO:0000256" key="2">
    <source>
        <dbReference type="ARBA" id="ARBA00022723"/>
    </source>
</evidence>
<evidence type="ECO:0000256" key="3">
    <source>
        <dbReference type="ARBA" id="ARBA00022801"/>
    </source>
</evidence>
<dbReference type="RefSeq" id="XP_001303052.1">
    <property type="nucleotide sequence ID" value="XM_001303051.1"/>
</dbReference>
<dbReference type="Proteomes" id="UP000001542">
    <property type="component" value="Unassembled WGS sequence"/>
</dbReference>
<dbReference type="eggNOG" id="KOG0374">
    <property type="taxonomic scope" value="Eukaryota"/>
</dbReference>
<dbReference type="AlphaFoldDB" id="A2FYA0"/>
<keyword evidence="4" id="KW-0904">Protein phosphatase</keyword>
<reference evidence="10" key="1">
    <citation type="submission" date="2006-10" db="EMBL/GenBank/DDBJ databases">
        <authorList>
            <person name="Amadeo P."/>
            <person name="Zhao Q."/>
            <person name="Wortman J."/>
            <person name="Fraser-Liggett C."/>
            <person name="Carlton J."/>
        </authorList>
    </citation>
    <scope>NUCLEOTIDE SEQUENCE</scope>
    <source>
        <strain evidence="10">G3</strain>
    </source>
</reference>
<name>A2FYA0_TRIV3</name>
<dbReference type="FunFam" id="3.60.21.10:FF:000069">
    <property type="entry name" value="Serine/threonine-protein phosphatase"/>
    <property type="match status" value="1"/>
</dbReference>
<evidence type="ECO:0000256" key="6">
    <source>
        <dbReference type="ARBA" id="ARBA00047761"/>
    </source>
</evidence>
<sequence length="356" mass="40648">MGVTDLQMDTQQLDTLIFQLLSTRMESKYPMEAIIEYDTLVSLTEAAQEVLSEEKTVLQLQGDIYAVGDIHGSIDDLIRIFEKCGYPPKQKYIFLGDYVDRGEYGLEVVSLLLALKVKYPDCVYLLRGNHEIERISSFYGFYDEIALKYSLDLYKKIHYTFNFLPIAAVIQKKAFCVHGGLGPNIPKIEDLIKLNKPEDVSGDNVFVDMLWSDPRDQTMRFHPSKRGSGFYFNKDALQDFLTLNNLQYMIRSHEMCQNGFDKPFTNDSCITIFSNTDYCGLKNDATVLHIHPDGTNNLLFIPYLTPEEKQKHRVVLPEWLLELNLNTNISSASSGVDSDLSESEEEMFALYLSSVA</sequence>
<comment type="catalytic activity">
    <reaction evidence="6">
        <text>O-phospho-L-seryl-[protein] + H2O = L-seryl-[protein] + phosphate</text>
        <dbReference type="Rhea" id="RHEA:20629"/>
        <dbReference type="Rhea" id="RHEA-COMP:9863"/>
        <dbReference type="Rhea" id="RHEA-COMP:11604"/>
        <dbReference type="ChEBI" id="CHEBI:15377"/>
        <dbReference type="ChEBI" id="CHEBI:29999"/>
        <dbReference type="ChEBI" id="CHEBI:43474"/>
        <dbReference type="ChEBI" id="CHEBI:83421"/>
        <dbReference type="EC" id="3.1.3.16"/>
    </reaction>
</comment>
<dbReference type="InterPro" id="IPR050341">
    <property type="entry name" value="PP1_catalytic_subunit"/>
</dbReference>
<feature type="domain" description="Serine/threonine specific protein phosphatases" evidence="9">
    <location>
        <begin position="126"/>
        <end position="131"/>
    </location>
</feature>
<dbReference type="GO" id="GO:0004722">
    <property type="term" value="F:protein serine/threonine phosphatase activity"/>
    <property type="evidence" value="ECO:0000318"/>
    <property type="project" value="GO_Central"/>
</dbReference>
<reference evidence="10" key="2">
    <citation type="journal article" date="2007" name="Science">
        <title>Draft genome sequence of the sexually transmitted pathogen Trichomonas vaginalis.</title>
        <authorList>
            <person name="Carlton J.M."/>
            <person name="Hirt R.P."/>
            <person name="Silva J.C."/>
            <person name="Delcher A.L."/>
            <person name="Schatz M."/>
            <person name="Zhao Q."/>
            <person name="Wortman J.R."/>
            <person name="Bidwell S.L."/>
            <person name="Alsmark U.C.M."/>
            <person name="Besteiro S."/>
            <person name="Sicheritz-Ponten T."/>
            <person name="Noel C.J."/>
            <person name="Dacks J.B."/>
            <person name="Foster P.G."/>
            <person name="Simillion C."/>
            <person name="Van de Peer Y."/>
            <person name="Miranda-Saavedra D."/>
            <person name="Barton G.J."/>
            <person name="Westrop G.D."/>
            <person name="Mueller S."/>
            <person name="Dessi D."/>
            <person name="Fiori P.L."/>
            <person name="Ren Q."/>
            <person name="Paulsen I."/>
            <person name="Zhang H."/>
            <person name="Bastida-Corcuera F.D."/>
            <person name="Simoes-Barbosa A."/>
            <person name="Brown M.T."/>
            <person name="Hayes R.D."/>
            <person name="Mukherjee M."/>
            <person name="Okumura C.Y."/>
            <person name="Schneider R."/>
            <person name="Smith A.J."/>
            <person name="Vanacova S."/>
            <person name="Villalvazo M."/>
            <person name="Haas B.J."/>
            <person name="Pertea M."/>
            <person name="Feldblyum T.V."/>
            <person name="Utterback T.R."/>
            <person name="Shu C.L."/>
            <person name="Osoegawa K."/>
            <person name="de Jong P.J."/>
            <person name="Hrdy I."/>
            <person name="Horvathova L."/>
            <person name="Zubacova Z."/>
            <person name="Dolezal P."/>
            <person name="Malik S.B."/>
            <person name="Logsdon J.M. Jr."/>
            <person name="Henze K."/>
            <person name="Gupta A."/>
            <person name="Wang C.C."/>
            <person name="Dunne R.L."/>
            <person name="Upcroft J.A."/>
            <person name="Upcroft P."/>
            <person name="White O."/>
            <person name="Salzberg S.L."/>
            <person name="Tang P."/>
            <person name="Chiu C.-H."/>
            <person name="Lee Y.-S."/>
            <person name="Embley T.M."/>
            <person name="Coombs G.H."/>
            <person name="Mottram J.C."/>
            <person name="Tachezy J."/>
            <person name="Fraser-Liggett C.M."/>
            <person name="Johnson P.J."/>
        </authorList>
    </citation>
    <scope>NUCLEOTIDE SEQUENCE [LARGE SCALE GENOMIC DNA]</scope>
    <source>
        <strain evidence="10">G3</strain>
    </source>
</reference>
<dbReference type="EC" id="3.1.3.16" evidence="8"/>
<dbReference type="VEuPathDB" id="TrichDB:TVAGG3_0388290"/>
<evidence type="ECO:0000259" key="9">
    <source>
        <dbReference type="PROSITE" id="PS00125"/>
    </source>
</evidence>
<keyword evidence="11" id="KW-1185">Reference proteome</keyword>
<protein>
    <recommendedName>
        <fullName evidence="8">Serine/threonine-protein phosphatase</fullName>
        <ecNumber evidence="8">3.1.3.16</ecNumber>
    </recommendedName>
</protein>
<comment type="catalytic activity">
    <reaction evidence="7 8">
        <text>O-phospho-L-threonyl-[protein] + H2O = L-threonyl-[protein] + phosphate</text>
        <dbReference type="Rhea" id="RHEA:47004"/>
        <dbReference type="Rhea" id="RHEA-COMP:11060"/>
        <dbReference type="Rhea" id="RHEA-COMP:11605"/>
        <dbReference type="ChEBI" id="CHEBI:15377"/>
        <dbReference type="ChEBI" id="CHEBI:30013"/>
        <dbReference type="ChEBI" id="CHEBI:43474"/>
        <dbReference type="ChEBI" id="CHEBI:61977"/>
        <dbReference type="EC" id="3.1.3.16"/>
    </reaction>
</comment>
<dbReference type="SMR" id="A2FYA0"/>
<dbReference type="Pfam" id="PF00149">
    <property type="entry name" value="Metallophos"/>
    <property type="match status" value="1"/>
</dbReference>
<dbReference type="PRINTS" id="PR00114">
    <property type="entry name" value="STPHPHTASE"/>
</dbReference>
<dbReference type="SUPFAM" id="SSF56300">
    <property type="entry name" value="Metallo-dependent phosphatases"/>
    <property type="match status" value="1"/>
</dbReference>
<dbReference type="EMBL" id="DS114136">
    <property type="protein sequence ID" value="EAX90122.1"/>
    <property type="molecule type" value="Genomic_DNA"/>
</dbReference>
<dbReference type="GO" id="GO:0005737">
    <property type="term" value="C:cytoplasm"/>
    <property type="evidence" value="ECO:0000318"/>
    <property type="project" value="GO_Central"/>
</dbReference>
<gene>
    <name evidence="10" type="ORF">TVAG_078340</name>
</gene>
<accession>A2FYA0</accession>
<evidence type="ECO:0000256" key="8">
    <source>
        <dbReference type="RuleBase" id="RU004273"/>
    </source>
</evidence>
<comment type="cofactor">
    <cofactor evidence="1">
        <name>Mn(2+)</name>
        <dbReference type="ChEBI" id="CHEBI:29035"/>
    </cofactor>
</comment>
<evidence type="ECO:0000313" key="11">
    <source>
        <dbReference type="Proteomes" id="UP000001542"/>
    </source>
</evidence>
<dbReference type="OrthoDB" id="10264047at2759"/>
<keyword evidence="3 8" id="KW-0378">Hydrolase</keyword>
<dbReference type="InterPro" id="IPR029052">
    <property type="entry name" value="Metallo-depent_PP-like"/>
</dbReference>
<proteinExistence type="inferred from homology"/>
<dbReference type="InParanoid" id="A2FYA0"/>
<organism evidence="10 11">
    <name type="scientific">Trichomonas vaginalis (strain ATCC PRA-98 / G3)</name>
    <dbReference type="NCBI Taxonomy" id="412133"/>
    <lineage>
        <taxon>Eukaryota</taxon>
        <taxon>Metamonada</taxon>
        <taxon>Parabasalia</taxon>
        <taxon>Trichomonadida</taxon>
        <taxon>Trichomonadidae</taxon>
        <taxon>Trichomonas</taxon>
    </lineage>
</organism>
<dbReference type="PANTHER" id="PTHR11668:SF300">
    <property type="entry name" value="SERINE_THREONINE-PROTEIN PHOSPHATASE"/>
    <property type="match status" value="1"/>
</dbReference>
<dbReference type="InterPro" id="IPR006186">
    <property type="entry name" value="Ser/Thr-sp_prot-phosphatase"/>
</dbReference>
<dbReference type="PROSITE" id="PS00125">
    <property type="entry name" value="SER_THR_PHOSPHATASE"/>
    <property type="match status" value="1"/>
</dbReference>
<dbReference type="GO" id="GO:0046872">
    <property type="term" value="F:metal ion binding"/>
    <property type="evidence" value="ECO:0007669"/>
    <property type="project" value="UniProtKB-KW"/>
</dbReference>
<evidence type="ECO:0000256" key="1">
    <source>
        <dbReference type="ARBA" id="ARBA00001936"/>
    </source>
</evidence>